<organism evidence="2 3">
    <name type="scientific">Wickerhamomyces ciferrii (strain ATCC 14091 / BCRC 22168 / CBS 111 / JCM 3599 / NBRC 0793 / NRRL Y-1031 F-60-10)</name>
    <name type="common">Yeast</name>
    <name type="synonym">Pichia ciferrii</name>
    <dbReference type="NCBI Taxonomy" id="1206466"/>
    <lineage>
        <taxon>Eukaryota</taxon>
        <taxon>Fungi</taxon>
        <taxon>Dikarya</taxon>
        <taxon>Ascomycota</taxon>
        <taxon>Saccharomycotina</taxon>
        <taxon>Saccharomycetes</taxon>
        <taxon>Phaffomycetales</taxon>
        <taxon>Wickerhamomycetaceae</taxon>
        <taxon>Wickerhamomyces</taxon>
    </lineage>
</organism>
<evidence type="ECO:0000259" key="1">
    <source>
        <dbReference type="Pfam" id="PF08546"/>
    </source>
</evidence>
<evidence type="ECO:0000313" key="2">
    <source>
        <dbReference type="EMBL" id="CCH41619.1"/>
    </source>
</evidence>
<dbReference type="SUPFAM" id="SSF48179">
    <property type="entry name" value="6-phosphogluconate dehydrogenase C-terminal domain-like"/>
    <property type="match status" value="1"/>
</dbReference>
<dbReference type="EC" id="1.1.1.94" evidence="2"/>
<name>K0KJF7_WICCF</name>
<dbReference type="GO" id="GO:0005739">
    <property type="term" value="C:mitochondrion"/>
    <property type="evidence" value="ECO:0007669"/>
    <property type="project" value="TreeGrafter"/>
</dbReference>
<dbReference type="PANTHER" id="PTHR43765">
    <property type="entry name" value="2-DEHYDROPANTOATE 2-REDUCTASE-RELATED"/>
    <property type="match status" value="1"/>
</dbReference>
<keyword evidence="3" id="KW-1185">Reference proteome</keyword>
<dbReference type="STRING" id="1206466.K0KJF7"/>
<evidence type="ECO:0000313" key="3">
    <source>
        <dbReference type="Proteomes" id="UP000009328"/>
    </source>
</evidence>
<dbReference type="AlphaFoldDB" id="K0KJF7"/>
<dbReference type="GO" id="GO:0047952">
    <property type="term" value="F:glycerol-3-phosphate dehydrogenase [NAD(P)+] activity"/>
    <property type="evidence" value="ECO:0007669"/>
    <property type="project" value="UniProtKB-EC"/>
</dbReference>
<gene>
    <name evidence="2" type="ORF">BN7_1160</name>
</gene>
<dbReference type="InterPro" id="IPR050838">
    <property type="entry name" value="Ketopantoate_reductase"/>
</dbReference>
<sequence>MKIPRVYSLGLTDVNKFLVYNLAKYPEQPKIPDIVLLLKSDEQLSRFVSNDSKVSVTDYTNLRASTKFTQLMAAYQPPRFANGDHAPIENLTISSSSFQLKTELKKFQKSINQNSNILLLNPSMSATQTINQLYGNSPKKPNIYQCLSTHSLWGAGEFGVNNIGRGNLTITKVPKNSNAPISEQNNLIDMKNEPPFIQLLSKLREVDPVFVSYFNFQLLQMESLVIKACIEPLTDVFDCYNGDLLKMDKISEISGDLIDESCQILKIAHPELVDSPLGSIALNSERLLDVVFNNLNLNKEGGREIAKLQKRSKKQEIFETNGYLSSLAKKHKIKAPLNTTYSDILRAKYSLANNRGLNGRL</sequence>
<dbReference type="GO" id="GO:0050661">
    <property type="term" value="F:NADP binding"/>
    <property type="evidence" value="ECO:0007669"/>
    <property type="project" value="TreeGrafter"/>
</dbReference>
<dbReference type="HOGENOM" id="CLU_031468_10_2_1"/>
<dbReference type="InParanoid" id="K0KJF7"/>
<dbReference type="Gene3D" id="1.10.1040.10">
    <property type="entry name" value="N-(1-d-carboxylethyl)-l-norvaline Dehydrogenase, domain 2"/>
    <property type="match status" value="1"/>
</dbReference>
<dbReference type="PANTHER" id="PTHR43765:SF4">
    <property type="entry name" value="CYTOCHROME B TRANSLATIONAL ACTIVATOR PROTEIN CBS2"/>
    <property type="match status" value="1"/>
</dbReference>
<dbReference type="Pfam" id="PF08546">
    <property type="entry name" value="ApbA_C"/>
    <property type="match status" value="1"/>
</dbReference>
<dbReference type="InterPro" id="IPR008927">
    <property type="entry name" value="6-PGluconate_DH-like_C_sf"/>
</dbReference>
<proteinExistence type="predicted"/>
<dbReference type="Proteomes" id="UP000009328">
    <property type="component" value="Unassembled WGS sequence"/>
</dbReference>
<dbReference type="EMBL" id="CAIF01000026">
    <property type="protein sequence ID" value="CCH41619.1"/>
    <property type="molecule type" value="Genomic_DNA"/>
</dbReference>
<accession>K0KJF7</accession>
<comment type="caution">
    <text evidence="2">The sequence shown here is derived from an EMBL/GenBank/DDBJ whole genome shotgun (WGS) entry which is preliminary data.</text>
</comment>
<dbReference type="eggNOG" id="ENOG502RI8G">
    <property type="taxonomic scope" value="Eukaryota"/>
</dbReference>
<dbReference type="GO" id="GO:0008677">
    <property type="term" value="F:2-dehydropantoate 2-reductase activity"/>
    <property type="evidence" value="ECO:0007669"/>
    <property type="project" value="TreeGrafter"/>
</dbReference>
<reference evidence="2 3" key="1">
    <citation type="journal article" date="2012" name="Eukaryot. Cell">
        <title>Draft genome sequence of Wickerhamomyces ciferrii NRRL Y-1031 F-60-10.</title>
        <authorList>
            <person name="Schneider J."/>
            <person name="Andrea H."/>
            <person name="Blom J."/>
            <person name="Jaenicke S."/>
            <person name="Ruckert C."/>
            <person name="Schorsch C."/>
            <person name="Szczepanowski R."/>
            <person name="Farwick M."/>
            <person name="Goesmann A."/>
            <person name="Puhler A."/>
            <person name="Schaffer S."/>
            <person name="Tauch A."/>
            <person name="Kohler T."/>
            <person name="Brinkrolf K."/>
        </authorList>
    </citation>
    <scope>NUCLEOTIDE SEQUENCE [LARGE SCALE GENOMIC DNA]</scope>
    <source>
        <strain evidence="3">ATCC 14091 / BCRC 22168 / CBS 111 / JCM 3599 / NBRC 0793 / NRRL Y-1031 F-60-10</strain>
    </source>
</reference>
<dbReference type="FunCoup" id="K0KJF7">
    <property type="interactions" value="22"/>
</dbReference>
<dbReference type="InterPro" id="IPR013328">
    <property type="entry name" value="6PGD_dom2"/>
</dbReference>
<protein>
    <submittedName>
        <fullName evidence="2">Glycerol-3-phosphate dehydrogenase [NAD(P)+]</fullName>
        <ecNumber evidence="2">1.1.1.94</ecNumber>
    </submittedName>
</protein>
<feature type="domain" description="Ketopantoate reductase C-terminal" evidence="1">
    <location>
        <begin position="215"/>
        <end position="348"/>
    </location>
</feature>
<dbReference type="InterPro" id="IPR013752">
    <property type="entry name" value="KPA_reductase"/>
</dbReference>
<keyword evidence="2" id="KW-0560">Oxidoreductase</keyword>